<evidence type="ECO:0000313" key="7">
    <source>
        <dbReference type="EMBL" id="CAH8388159.1"/>
    </source>
</evidence>
<dbReference type="PANTHER" id="PTHR44272">
    <property type="entry name" value="DNAJ DOMAIN (PROKARYOTIC HEAT SHOCK PROTEIN)"/>
    <property type="match status" value="1"/>
</dbReference>
<feature type="compositionally biased region" description="Basic and acidic residues" evidence="5">
    <location>
        <begin position="383"/>
        <end position="392"/>
    </location>
</feature>
<dbReference type="SUPFAM" id="SSF46565">
    <property type="entry name" value="Chaperone J-domain"/>
    <property type="match status" value="1"/>
</dbReference>
<feature type="domain" description="J" evidence="6">
    <location>
        <begin position="22"/>
        <end position="87"/>
    </location>
</feature>
<dbReference type="InterPro" id="IPR052812">
    <property type="entry name" value="Plant_DnaJ_domain"/>
</dbReference>
<keyword evidence="2" id="KW-0175">Coiled coil</keyword>
<dbReference type="SMART" id="SM00271">
    <property type="entry name" value="DnaJ"/>
    <property type="match status" value="1"/>
</dbReference>
<proteinExistence type="predicted"/>
<feature type="region of interest" description="Disordered" evidence="5">
    <location>
        <begin position="360"/>
        <end position="392"/>
    </location>
</feature>
<dbReference type="CDD" id="cd06257">
    <property type="entry name" value="DnaJ"/>
    <property type="match status" value="1"/>
</dbReference>
<keyword evidence="8" id="KW-1185">Reference proteome</keyword>
<keyword evidence="3" id="KW-0472">Membrane</keyword>
<dbReference type="PROSITE" id="PS50076">
    <property type="entry name" value="DNAJ_2"/>
    <property type="match status" value="1"/>
</dbReference>
<evidence type="ECO:0000313" key="8">
    <source>
        <dbReference type="Proteomes" id="UP001642260"/>
    </source>
</evidence>
<feature type="region of interest" description="Disordered" evidence="5">
    <location>
        <begin position="1"/>
        <end position="21"/>
    </location>
</feature>
<evidence type="ECO:0000259" key="6">
    <source>
        <dbReference type="PROSITE" id="PS50076"/>
    </source>
</evidence>
<name>A0ABC8LXW1_ERUVS</name>
<protein>
    <recommendedName>
        <fullName evidence="6">J domain-containing protein</fullName>
    </recommendedName>
</protein>
<dbReference type="InterPro" id="IPR001623">
    <property type="entry name" value="DnaJ_domain"/>
</dbReference>
<dbReference type="AlphaFoldDB" id="A0ABC8LXW1"/>
<accession>A0ABC8LXW1</accession>
<sequence length="415" mass="46768">MPAQTSRSDKEDAGEDELLRRNPYEVLGIPCNSTDQEIKSAYRKMALRYHPDKNPNDPVAADMFKEVTFAYDVLSDPENRRQYDTTGSEAPGPENEDLELDLSSLGAVNTMFAALFNKLGVQIKTTVSANLLEAALNGTVTTLPLTVGQVVSRKVEKQSAHFYSVTLTEEESQAGLICKVHSSAKNKFKLLYFDQEENGGLSLALQEDSKKTGKLSTAGLYFFGFPVYRFDPRVNSRALSRDPETGFFKRLDAFQPLEITELKPGTHVFAVYGDNFFKSVSYTLEIFSSAPFSDEKETLRSTEAQIVSKRSELLKFESEYHEVFSQFTEMASKCAGEVQEIDELLKRRNEICAAYTTFPPTKQGSSKSWSKGKSKKKSSLLMEAREEGEVTVREENGVKKKKWYNIQLRQDKKKN</sequence>
<dbReference type="InterPro" id="IPR018253">
    <property type="entry name" value="DnaJ_domain_CS"/>
</dbReference>
<evidence type="ECO:0000256" key="3">
    <source>
        <dbReference type="ARBA" id="ARBA00023136"/>
    </source>
</evidence>
<feature type="compositionally biased region" description="Basic and acidic residues" evidence="5">
    <location>
        <begin position="7"/>
        <end position="21"/>
    </location>
</feature>
<keyword evidence="4" id="KW-0143">Chaperone</keyword>
<organism evidence="7 8">
    <name type="scientific">Eruca vesicaria subsp. sativa</name>
    <name type="common">Garden rocket</name>
    <name type="synonym">Eruca sativa</name>
    <dbReference type="NCBI Taxonomy" id="29727"/>
    <lineage>
        <taxon>Eukaryota</taxon>
        <taxon>Viridiplantae</taxon>
        <taxon>Streptophyta</taxon>
        <taxon>Embryophyta</taxon>
        <taxon>Tracheophyta</taxon>
        <taxon>Spermatophyta</taxon>
        <taxon>Magnoliopsida</taxon>
        <taxon>eudicotyledons</taxon>
        <taxon>Gunneridae</taxon>
        <taxon>Pentapetalae</taxon>
        <taxon>rosids</taxon>
        <taxon>malvids</taxon>
        <taxon>Brassicales</taxon>
        <taxon>Brassicaceae</taxon>
        <taxon>Brassiceae</taxon>
        <taxon>Eruca</taxon>
    </lineage>
</organism>
<evidence type="ECO:0000256" key="5">
    <source>
        <dbReference type="SAM" id="MobiDB-lite"/>
    </source>
</evidence>
<dbReference type="EMBL" id="CAKOAT010786264">
    <property type="protein sequence ID" value="CAH8388159.1"/>
    <property type="molecule type" value="Genomic_DNA"/>
</dbReference>
<dbReference type="InterPro" id="IPR036869">
    <property type="entry name" value="J_dom_sf"/>
</dbReference>
<dbReference type="FunFam" id="1.10.287.110:FF:000097">
    <property type="entry name" value="Chaperone protein dnaJ 16"/>
    <property type="match status" value="1"/>
</dbReference>
<dbReference type="Pfam" id="PF00226">
    <property type="entry name" value="DnaJ"/>
    <property type="match status" value="1"/>
</dbReference>
<evidence type="ECO:0000256" key="1">
    <source>
        <dbReference type="ARBA" id="ARBA00004370"/>
    </source>
</evidence>
<dbReference type="PRINTS" id="PR00625">
    <property type="entry name" value="JDOMAIN"/>
</dbReference>
<reference evidence="7 8" key="1">
    <citation type="submission" date="2022-03" db="EMBL/GenBank/DDBJ databases">
        <authorList>
            <person name="Macdonald S."/>
            <person name="Ahmed S."/>
            <person name="Newling K."/>
        </authorList>
    </citation>
    <scope>NUCLEOTIDE SEQUENCE [LARGE SCALE GENOMIC DNA]</scope>
</reference>
<dbReference type="PROSITE" id="PS00636">
    <property type="entry name" value="DNAJ_1"/>
    <property type="match status" value="1"/>
</dbReference>
<dbReference type="GO" id="GO:0016020">
    <property type="term" value="C:membrane"/>
    <property type="evidence" value="ECO:0007669"/>
    <property type="project" value="UniProtKB-SubCell"/>
</dbReference>
<evidence type="ECO:0000256" key="4">
    <source>
        <dbReference type="ARBA" id="ARBA00023186"/>
    </source>
</evidence>
<evidence type="ECO:0000256" key="2">
    <source>
        <dbReference type="ARBA" id="ARBA00023054"/>
    </source>
</evidence>
<dbReference type="Proteomes" id="UP001642260">
    <property type="component" value="Unassembled WGS sequence"/>
</dbReference>
<dbReference type="PANTHER" id="PTHR44272:SF5">
    <property type="entry name" value="CHAPERONE PROTEIN DNAJ 39"/>
    <property type="match status" value="1"/>
</dbReference>
<gene>
    <name evidence="7" type="ORF">ERUC_LOCUS40642</name>
</gene>
<feature type="region of interest" description="Disordered" evidence="5">
    <location>
        <begin position="76"/>
        <end position="96"/>
    </location>
</feature>
<comment type="caution">
    <text evidence="7">The sequence shown here is derived from an EMBL/GenBank/DDBJ whole genome shotgun (WGS) entry which is preliminary data.</text>
</comment>
<comment type="subcellular location">
    <subcellularLocation>
        <location evidence="1">Membrane</location>
    </subcellularLocation>
</comment>
<dbReference type="Gene3D" id="1.10.287.110">
    <property type="entry name" value="DnaJ domain"/>
    <property type="match status" value="1"/>
</dbReference>